<dbReference type="EMBL" id="NEDP02002066">
    <property type="protein sequence ID" value="OWF51749.1"/>
    <property type="molecule type" value="Genomic_DNA"/>
</dbReference>
<dbReference type="AlphaFoldDB" id="A0A210QSP9"/>
<evidence type="ECO:0000313" key="8">
    <source>
        <dbReference type="Proteomes" id="UP000242188"/>
    </source>
</evidence>
<dbReference type="FunFam" id="3.90.190.10:FF:000102">
    <property type="entry name" value="Receptor-type tyrosine-protein phosphatase"/>
    <property type="match status" value="1"/>
</dbReference>
<dbReference type="Proteomes" id="UP000242188">
    <property type="component" value="Unassembled WGS sequence"/>
</dbReference>
<dbReference type="PROSITE" id="PS50055">
    <property type="entry name" value="TYR_PHOSPHATASE_PTP"/>
    <property type="match status" value="2"/>
</dbReference>
<comment type="caution">
    <text evidence="7">The sequence shown here is derived from an EMBL/GenBank/DDBJ whole genome shotgun (WGS) entry which is preliminary data.</text>
</comment>
<keyword evidence="7" id="KW-0675">Receptor</keyword>
<dbReference type="InterPro" id="IPR029021">
    <property type="entry name" value="Prot-tyrosine_phosphatase-like"/>
</dbReference>
<gene>
    <name evidence="7" type="ORF">KP79_PYT08246</name>
</gene>
<evidence type="ECO:0000256" key="1">
    <source>
        <dbReference type="ARBA" id="ARBA00013064"/>
    </source>
</evidence>
<dbReference type="SMART" id="SM00404">
    <property type="entry name" value="PTPc_motif"/>
    <property type="match status" value="2"/>
</dbReference>
<dbReference type="GO" id="GO:0004725">
    <property type="term" value="F:protein tyrosine phosphatase activity"/>
    <property type="evidence" value="ECO:0007669"/>
    <property type="project" value="UniProtKB-EC"/>
</dbReference>
<sequence>MDDPITTATFVINLNSEKQYAFYVIRVITLKHRHERKERQIYQFHYTKWPDHDIPDVFELVMFHRHLQRLRTKGDGPLVVHCSAGIGRTGTLIALDALLEAGKTADVIDIHGYVTIMRNNRMNMVQTVNQYKALHLALLEGLNFPNSLQTKTDFTSSEDSNVYEIPANQTQRNKEFQTLQDVNAISEKRLKYVFAKSTENRNKNRDMDILPGDNYRVVLYSKNSQKNYINAVKLPSFRHHLRYLVTQFPLKHTIVDFWTMVSEYRSSTIVCLEDSVGEKEIPWWPEKSRVKYVAPFEIRSMSVERCEDSINASMLEIKNKQSNSNQRVKLFRVSNWENDSSIPSSQTVLCKLHYLVEAWMMSREQGPIVVTCLDGAKRCGLYCLISTTLERLDMESDIDLYATTRQLQIRRPQLVASMDQYKYTWTAVKAYLQTMGNSYDQEYQHEEAVYQNNP</sequence>
<dbReference type="CDD" id="cd00047">
    <property type="entry name" value="PTPc"/>
    <property type="match status" value="2"/>
</dbReference>
<evidence type="ECO:0000259" key="6">
    <source>
        <dbReference type="PROSITE" id="PS50056"/>
    </source>
</evidence>
<evidence type="ECO:0000256" key="2">
    <source>
        <dbReference type="ARBA" id="ARBA00022801"/>
    </source>
</evidence>
<dbReference type="OrthoDB" id="6158725at2759"/>
<evidence type="ECO:0000259" key="5">
    <source>
        <dbReference type="PROSITE" id="PS50055"/>
    </source>
</evidence>
<evidence type="ECO:0000313" key="7">
    <source>
        <dbReference type="EMBL" id="OWF51749.1"/>
    </source>
</evidence>
<name>A0A210QSP9_MIZYE</name>
<dbReference type="InterPro" id="IPR016130">
    <property type="entry name" value="Tyr_Pase_AS"/>
</dbReference>
<comment type="catalytic activity">
    <reaction evidence="4">
        <text>O-phospho-L-tyrosyl-[protein] + H2O = L-tyrosyl-[protein] + phosphate</text>
        <dbReference type="Rhea" id="RHEA:10684"/>
        <dbReference type="Rhea" id="RHEA-COMP:10136"/>
        <dbReference type="Rhea" id="RHEA-COMP:20101"/>
        <dbReference type="ChEBI" id="CHEBI:15377"/>
        <dbReference type="ChEBI" id="CHEBI:43474"/>
        <dbReference type="ChEBI" id="CHEBI:46858"/>
        <dbReference type="ChEBI" id="CHEBI:61978"/>
        <dbReference type="EC" id="3.1.3.48"/>
    </reaction>
</comment>
<feature type="domain" description="Tyrosine-protein phosphatase" evidence="5">
    <location>
        <begin position="1"/>
        <end position="141"/>
    </location>
</feature>
<dbReference type="PRINTS" id="PR00700">
    <property type="entry name" value="PRTYPHPHTASE"/>
</dbReference>
<dbReference type="InterPro" id="IPR000242">
    <property type="entry name" value="PTP_cat"/>
</dbReference>
<dbReference type="Gene3D" id="3.90.190.10">
    <property type="entry name" value="Protein tyrosine phosphatase superfamily"/>
    <property type="match status" value="2"/>
</dbReference>
<keyword evidence="3" id="KW-0904">Protein phosphatase</keyword>
<dbReference type="Pfam" id="PF00102">
    <property type="entry name" value="Y_phosphatase"/>
    <property type="match status" value="2"/>
</dbReference>
<dbReference type="PROSITE" id="PS50056">
    <property type="entry name" value="TYR_PHOSPHATASE_2"/>
    <property type="match status" value="2"/>
</dbReference>
<dbReference type="SUPFAM" id="SSF52799">
    <property type="entry name" value="(Phosphotyrosine protein) phosphatases II"/>
    <property type="match status" value="2"/>
</dbReference>
<dbReference type="SMART" id="SM00194">
    <property type="entry name" value="PTPc"/>
    <property type="match status" value="1"/>
</dbReference>
<organism evidence="7 8">
    <name type="scientific">Mizuhopecten yessoensis</name>
    <name type="common">Japanese scallop</name>
    <name type="synonym">Patinopecten yessoensis</name>
    <dbReference type="NCBI Taxonomy" id="6573"/>
    <lineage>
        <taxon>Eukaryota</taxon>
        <taxon>Metazoa</taxon>
        <taxon>Spiralia</taxon>
        <taxon>Lophotrochozoa</taxon>
        <taxon>Mollusca</taxon>
        <taxon>Bivalvia</taxon>
        <taxon>Autobranchia</taxon>
        <taxon>Pteriomorphia</taxon>
        <taxon>Pectinida</taxon>
        <taxon>Pectinoidea</taxon>
        <taxon>Pectinidae</taxon>
        <taxon>Mizuhopecten</taxon>
    </lineage>
</organism>
<dbReference type="PANTHER" id="PTHR19134:SF561">
    <property type="entry name" value="PROTEIN TYROSINE PHOSPHATASE 36E, ISOFORM A"/>
    <property type="match status" value="1"/>
</dbReference>
<dbReference type="InterPro" id="IPR003595">
    <property type="entry name" value="Tyr_Pase_cat"/>
</dbReference>
<feature type="domain" description="Tyrosine specific protein phosphatases" evidence="6">
    <location>
        <begin position="58"/>
        <end position="132"/>
    </location>
</feature>
<reference evidence="7 8" key="1">
    <citation type="journal article" date="2017" name="Nat. Ecol. Evol.">
        <title>Scallop genome provides insights into evolution of bilaterian karyotype and development.</title>
        <authorList>
            <person name="Wang S."/>
            <person name="Zhang J."/>
            <person name="Jiao W."/>
            <person name="Li J."/>
            <person name="Xun X."/>
            <person name="Sun Y."/>
            <person name="Guo X."/>
            <person name="Huan P."/>
            <person name="Dong B."/>
            <person name="Zhang L."/>
            <person name="Hu X."/>
            <person name="Sun X."/>
            <person name="Wang J."/>
            <person name="Zhao C."/>
            <person name="Wang Y."/>
            <person name="Wang D."/>
            <person name="Huang X."/>
            <person name="Wang R."/>
            <person name="Lv J."/>
            <person name="Li Y."/>
            <person name="Zhang Z."/>
            <person name="Liu B."/>
            <person name="Lu W."/>
            <person name="Hui Y."/>
            <person name="Liang J."/>
            <person name="Zhou Z."/>
            <person name="Hou R."/>
            <person name="Li X."/>
            <person name="Liu Y."/>
            <person name="Li H."/>
            <person name="Ning X."/>
            <person name="Lin Y."/>
            <person name="Zhao L."/>
            <person name="Xing Q."/>
            <person name="Dou J."/>
            <person name="Li Y."/>
            <person name="Mao J."/>
            <person name="Guo H."/>
            <person name="Dou H."/>
            <person name="Li T."/>
            <person name="Mu C."/>
            <person name="Jiang W."/>
            <person name="Fu Q."/>
            <person name="Fu X."/>
            <person name="Miao Y."/>
            <person name="Liu J."/>
            <person name="Yu Q."/>
            <person name="Li R."/>
            <person name="Liao H."/>
            <person name="Li X."/>
            <person name="Kong Y."/>
            <person name="Jiang Z."/>
            <person name="Chourrout D."/>
            <person name="Li R."/>
            <person name="Bao Z."/>
        </authorList>
    </citation>
    <scope>NUCLEOTIDE SEQUENCE [LARGE SCALE GENOMIC DNA]</scope>
    <source>
        <strain evidence="7 8">PY_sf001</strain>
    </source>
</reference>
<dbReference type="EC" id="3.1.3.48" evidence="1"/>
<feature type="domain" description="Tyrosine specific protein phosphatases" evidence="6">
    <location>
        <begin position="346"/>
        <end position="422"/>
    </location>
</feature>
<protein>
    <recommendedName>
        <fullName evidence="1">protein-tyrosine-phosphatase</fullName>
        <ecNumber evidence="1">3.1.3.48</ecNumber>
    </recommendedName>
</protein>
<evidence type="ECO:0000256" key="3">
    <source>
        <dbReference type="ARBA" id="ARBA00022912"/>
    </source>
</evidence>
<dbReference type="InterPro" id="IPR000387">
    <property type="entry name" value="Tyr_Pase_dom"/>
</dbReference>
<feature type="domain" description="Tyrosine-protein phosphatase" evidence="5">
    <location>
        <begin position="172"/>
        <end position="431"/>
    </location>
</feature>
<keyword evidence="2" id="KW-0378">Hydrolase</keyword>
<accession>A0A210QSP9</accession>
<keyword evidence="8" id="KW-1185">Reference proteome</keyword>
<proteinExistence type="predicted"/>
<dbReference type="STRING" id="6573.A0A210QSP9"/>
<dbReference type="PANTHER" id="PTHR19134">
    <property type="entry name" value="RECEPTOR-TYPE TYROSINE-PROTEIN PHOSPHATASE"/>
    <property type="match status" value="1"/>
</dbReference>
<dbReference type="PROSITE" id="PS00383">
    <property type="entry name" value="TYR_PHOSPHATASE_1"/>
    <property type="match status" value="1"/>
</dbReference>
<dbReference type="InterPro" id="IPR050348">
    <property type="entry name" value="Protein-Tyr_Phosphatase"/>
</dbReference>
<evidence type="ECO:0000256" key="4">
    <source>
        <dbReference type="ARBA" id="ARBA00051722"/>
    </source>
</evidence>